<feature type="region of interest" description="Disordered" evidence="19">
    <location>
        <begin position="903"/>
        <end position="1136"/>
    </location>
</feature>
<evidence type="ECO:0000256" key="16">
    <source>
        <dbReference type="ARBA" id="ARBA00043946"/>
    </source>
</evidence>
<keyword evidence="8 20" id="KW-1133">Transmembrane helix</keyword>
<dbReference type="GO" id="GO:0030425">
    <property type="term" value="C:dendrite"/>
    <property type="evidence" value="ECO:0007669"/>
    <property type="project" value="UniProtKB-ARBA"/>
</dbReference>
<keyword evidence="9 18" id="KW-0040">ANK repeat</keyword>
<dbReference type="PANTHER" id="PTHR10117:SF51">
    <property type="entry name" value="TRANSIENT RECEPTOR POTENTIAL PROTEIN"/>
    <property type="match status" value="1"/>
</dbReference>
<dbReference type="GO" id="GO:0034703">
    <property type="term" value="C:cation channel complex"/>
    <property type="evidence" value="ECO:0007669"/>
    <property type="project" value="TreeGrafter"/>
</dbReference>
<dbReference type="Pfam" id="PF12796">
    <property type="entry name" value="Ank_2"/>
    <property type="match status" value="2"/>
</dbReference>
<keyword evidence="11 20" id="KW-0472">Membrane</keyword>
<dbReference type="NCBIfam" id="TIGR00870">
    <property type="entry name" value="trp"/>
    <property type="match status" value="2"/>
</dbReference>
<dbReference type="GO" id="GO:0015279">
    <property type="term" value="F:store-operated calcium channel activity"/>
    <property type="evidence" value="ECO:0007669"/>
    <property type="project" value="TreeGrafter"/>
</dbReference>
<comment type="subcellular location">
    <subcellularLocation>
        <location evidence="16">Cell projection</location>
        <location evidence="16">Rhabdomere membrane</location>
        <topology evidence="16">Multi-pass membrane protein</topology>
    </subcellularLocation>
</comment>
<evidence type="ECO:0000313" key="22">
    <source>
        <dbReference type="EMBL" id="KAJ1529696.1"/>
    </source>
</evidence>
<dbReference type="PANTHER" id="PTHR10117">
    <property type="entry name" value="TRANSIENT RECEPTOR POTENTIAL CHANNEL"/>
    <property type="match status" value="1"/>
</dbReference>
<evidence type="ECO:0000256" key="12">
    <source>
        <dbReference type="ARBA" id="ARBA00023157"/>
    </source>
</evidence>
<keyword evidence="14" id="KW-0407">Ion channel</keyword>
<evidence type="ECO:0000256" key="20">
    <source>
        <dbReference type="SAM" id="Phobius"/>
    </source>
</evidence>
<dbReference type="GO" id="GO:0033583">
    <property type="term" value="C:rhabdomere membrane"/>
    <property type="evidence" value="ECO:0007669"/>
    <property type="project" value="UniProtKB-SubCell"/>
</dbReference>
<reference evidence="22" key="1">
    <citation type="submission" date="2022-12" db="EMBL/GenBank/DDBJ databases">
        <title>Chromosome-level genome assembly of the bean flower thrips Megalurothrips usitatus.</title>
        <authorList>
            <person name="Ma L."/>
            <person name="Liu Q."/>
            <person name="Li H."/>
            <person name="Cai W."/>
        </authorList>
    </citation>
    <scope>NUCLEOTIDE SEQUENCE</scope>
    <source>
        <strain evidence="22">Cailab_2022a</strain>
    </source>
</reference>
<evidence type="ECO:0000256" key="6">
    <source>
        <dbReference type="ARBA" id="ARBA00022737"/>
    </source>
</evidence>
<dbReference type="SMART" id="SM00248">
    <property type="entry name" value="ANK"/>
    <property type="match status" value="5"/>
</dbReference>
<protein>
    <recommendedName>
        <fullName evidence="21">Transient receptor ion channel domain-containing protein</fullName>
    </recommendedName>
</protein>
<feature type="domain" description="Transient receptor ion channel" evidence="21">
    <location>
        <begin position="157"/>
        <end position="219"/>
    </location>
</feature>
<feature type="compositionally biased region" description="Basic and acidic residues" evidence="19">
    <location>
        <begin position="1048"/>
        <end position="1079"/>
    </location>
</feature>
<feature type="compositionally biased region" description="Low complexity" evidence="19">
    <location>
        <begin position="1775"/>
        <end position="1799"/>
    </location>
</feature>
<name>A0AAV7XYB8_9NEOP</name>
<dbReference type="CDD" id="cd23650">
    <property type="entry name" value="TRP_CaM_bind1"/>
    <property type="match status" value="1"/>
</dbReference>
<evidence type="ECO:0000259" key="21">
    <source>
        <dbReference type="SMART" id="SM01420"/>
    </source>
</evidence>
<evidence type="ECO:0000256" key="5">
    <source>
        <dbReference type="ARBA" id="ARBA00022692"/>
    </source>
</evidence>
<dbReference type="FunFam" id="1.25.40.20:FF:000023">
    <property type="entry name" value="short transient receptor potential channel 4 isoform X1"/>
    <property type="match status" value="1"/>
</dbReference>
<feature type="transmembrane region" description="Helical" evidence="20">
    <location>
        <begin position="1651"/>
        <end position="1674"/>
    </location>
</feature>
<keyword evidence="2" id="KW-1003">Cell membrane</keyword>
<evidence type="ECO:0000256" key="8">
    <source>
        <dbReference type="ARBA" id="ARBA00022989"/>
    </source>
</evidence>
<dbReference type="EMBL" id="JAPTSV010000003">
    <property type="protein sequence ID" value="KAJ1529696.1"/>
    <property type="molecule type" value="Genomic_DNA"/>
</dbReference>
<dbReference type="InterPro" id="IPR002110">
    <property type="entry name" value="Ankyrin_rpt"/>
</dbReference>
<feature type="transmembrane region" description="Helical" evidence="20">
    <location>
        <begin position="343"/>
        <end position="364"/>
    </location>
</feature>
<evidence type="ECO:0000256" key="4">
    <source>
        <dbReference type="ARBA" id="ARBA00022673"/>
    </source>
</evidence>
<keyword evidence="7" id="KW-0106">Calcium</keyword>
<evidence type="ECO:0000256" key="1">
    <source>
        <dbReference type="ARBA" id="ARBA00022448"/>
    </source>
</evidence>
<evidence type="ECO:0000256" key="15">
    <source>
        <dbReference type="ARBA" id="ARBA00036634"/>
    </source>
</evidence>
<dbReference type="PROSITE" id="PS50297">
    <property type="entry name" value="ANK_REP_REGION"/>
    <property type="match status" value="2"/>
</dbReference>
<dbReference type="PROSITE" id="PS50088">
    <property type="entry name" value="ANK_REPEAT"/>
    <property type="match status" value="2"/>
</dbReference>
<organism evidence="22 23">
    <name type="scientific">Megalurothrips usitatus</name>
    <name type="common">bean blossom thrips</name>
    <dbReference type="NCBI Taxonomy" id="439358"/>
    <lineage>
        <taxon>Eukaryota</taxon>
        <taxon>Metazoa</taxon>
        <taxon>Ecdysozoa</taxon>
        <taxon>Arthropoda</taxon>
        <taxon>Hexapoda</taxon>
        <taxon>Insecta</taxon>
        <taxon>Pterygota</taxon>
        <taxon>Neoptera</taxon>
        <taxon>Paraneoptera</taxon>
        <taxon>Thysanoptera</taxon>
        <taxon>Terebrantia</taxon>
        <taxon>Thripoidea</taxon>
        <taxon>Thripidae</taxon>
        <taxon>Megalurothrips</taxon>
    </lineage>
</organism>
<keyword evidence="13" id="KW-0966">Cell projection</keyword>
<feature type="repeat" description="ANK" evidence="18">
    <location>
        <begin position="122"/>
        <end position="154"/>
    </location>
</feature>
<dbReference type="GO" id="GO:0050877">
    <property type="term" value="P:nervous system process"/>
    <property type="evidence" value="ECO:0007669"/>
    <property type="project" value="UniProtKB-ARBA"/>
</dbReference>
<feature type="compositionally biased region" description="Pro residues" evidence="19">
    <location>
        <begin position="995"/>
        <end position="1019"/>
    </location>
</feature>
<dbReference type="PRINTS" id="PR01097">
    <property type="entry name" value="TRNSRECEPTRP"/>
</dbReference>
<dbReference type="Pfam" id="PF00520">
    <property type="entry name" value="Ion_trans"/>
    <property type="match status" value="2"/>
</dbReference>
<comment type="catalytic activity">
    <reaction evidence="15">
        <text>Ca(2+)(in) = Ca(2+)(out)</text>
        <dbReference type="Rhea" id="RHEA:29671"/>
        <dbReference type="ChEBI" id="CHEBI:29108"/>
    </reaction>
</comment>
<evidence type="ECO:0000313" key="23">
    <source>
        <dbReference type="Proteomes" id="UP001075354"/>
    </source>
</evidence>
<dbReference type="Proteomes" id="UP001075354">
    <property type="component" value="Chromosome 3"/>
</dbReference>
<feature type="transmembrane region" description="Helical" evidence="20">
    <location>
        <begin position="525"/>
        <end position="548"/>
    </location>
</feature>
<keyword evidence="5 20" id="KW-0812">Transmembrane</keyword>
<feature type="transmembrane region" description="Helical" evidence="20">
    <location>
        <begin position="1446"/>
        <end position="1463"/>
    </location>
</feature>
<evidence type="ECO:0000256" key="11">
    <source>
        <dbReference type="ARBA" id="ARBA00023136"/>
    </source>
</evidence>
<gene>
    <name evidence="22" type="ORF">ONE63_006451</name>
</gene>
<feature type="transmembrane region" description="Helical" evidence="20">
    <location>
        <begin position="1611"/>
        <end position="1630"/>
    </location>
</feature>
<dbReference type="SUPFAM" id="SSF48403">
    <property type="entry name" value="Ankyrin repeat"/>
    <property type="match status" value="2"/>
</dbReference>
<comment type="similarity">
    <text evidence="17">Belongs to the transient receptor (TC 1.A.4) family. STrpC subfamily.</text>
</comment>
<dbReference type="FunFam" id="1.25.40.20:FF:000221">
    <property type="entry name" value="Transient receptor potential-gamma protein"/>
    <property type="match status" value="1"/>
</dbReference>
<dbReference type="Pfam" id="PF00023">
    <property type="entry name" value="Ank"/>
    <property type="match status" value="2"/>
</dbReference>
<evidence type="ECO:0000256" key="10">
    <source>
        <dbReference type="ARBA" id="ARBA00023065"/>
    </source>
</evidence>
<proteinExistence type="inferred from homology"/>
<feature type="domain" description="Transient receptor ion channel" evidence="21">
    <location>
        <begin position="1289"/>
        <end position="1351"/>
    </location>
</feature>
<dbReference type="InterPro" id="IPR002153">
    <property type="entry name" value="TRPC_channel"/>
</dbReference>
<dbReference type="Gene3D" id="1.25.40.20">
    <property type="entry name" value="Ankyrin repeat-containing domain"/>
    <property type="match status" value="2"/>
</dbReference>
<dbReference type="Pfam" id="PF08344">
    <property type="entry name" value="TRP_2"/>
    <property type="match status" value="2"/>
</dbReference>
<keyword evidence="4" id="KW-0107">Calcium channel</keyword>
<evidence type="ECO:0000256" key="2">
    <source>
        <dbReference type="ARBA" id="ARBA00022475"/>
    </source>
</evidence>
<evidence type="ECO:0000256" key="13">
    <source>
        <dbReference type="ARBA" id="ARBA00023273"/>
    </source>
</evidence>
<keyword evidence="23" id="KW-1185">Reference proteome</keyword>
<feature type="repeat" description="ANK" evidence="18">
    <location>
        <begin position="1254"/>
        <end position="1286"/>
    </location>
</feature>
<evidence type="ECO:0000256" key="17">
    <source>
        <dbReference type="ARBA" id="ARBA00060916"/>
    </source>
</evidence>
<dbReference type="InterPro" id="IPR005821">
    <property type="entry name" value="Ion_trans_dom"/>
</dbReference>
<evidence type="ECO:0000256" key="19">
    <source>
        <dbReference type="SAM" id="MobiDB-lite"/>
    </source>
</evidence>
<keyword evidence="1" id="KW-0813">Transport</keyword>
<keyword evidence="3" id="KW-0109">Calcium transport</keyword>
<feature type="transmembrane region" description="Helical" evidence="20">
    <location>
        <begin position="1475"/>
        <end position="1496"/>
    </location>
</feature>
<keyword evidence="12" id="KW-1015">Disulfide bond</keyword>
<dbReference type="GO" id="GO:0051480">
    <property type="term" value="P:regulation of cytosolic calcium ion concentration"/>
    <property type="evidence" value="ECO:0007669"/>
    <property type="project" value="TreeGrafter"/>
</dbReference>
<dbReference type="SMART" id="SM01420">
    <property type="entry name" value="TRP_2"/>
    <property type="match status" value="2"/>
</dbReference>
<dbReference type="InterPro" id="IPR013555">
    <property type="entry name" value="TRP_dom"/>
</dbReference>
<accession>A0AAV7XYB8</accession>
<evidence type="ECO:0000256" key="18">
    <source>
        <dbReference type="PROSITE-ProRule" id="PRU00023"/>
    </source>
</evidence>
<keyword evidence="10" id="KW-0406">Ion transport</keyword>
<evidence type="ECO:0000256" key="7">
    <source>
        <dbReference type="ARBA" id="ARBA00022837"/>
    </source>
</evidence>
<evidence type="ECO:0000256" key="14">
    <source>
        <dbReference type="ARBA" id="ARBA00023303"/>
    </source>
</evidence>
<keyword evidence="6" id="KW-0677">Repeat</keyword>
<comment type="caution">
    <text evidence="22">The sequence shown here is derived from an EMBL/GenBank/DDBJ whole genome shotgun (WGS) entry which is preliminary data.</text>
</comment>
<sequence length="1805" mass="203024">MAAEFSLTSLEKRFLLLAERGDVASVRKLLEEQRDKPELLNINCVDPLDRSALIAAIENENADLIRLLLEFNIQVKDALLHAIKEEYVEAVELLLEWEEKIHVQGQPYSWEAVDRSSSTFTNDITPLVLAAHMNNYEILKILLDRGATLPMPHDVRCGCDECISSSSQDSLRHSQSRINAYRALSAPSLIALSSRDPLLTSFELSWELRRLAKMEAEFRAEYNEMRGICQTFVTALMDQARTSNELEIMLNFNPQGDTWEPGERQTLERLKLAIKYKQKQFVAHPNVQQLLAAIWYDGLPGFRRKSMVGQLMEVAKLGMMFPVLSTIYMFAPYSERGQFMKKPFVKFICHSASYAFFLMLLALASQRLEYLVLEWFGPDWMQEILADWKRRERGSLPGVVEFGVIIYVFSLVWNEMCALYQDGLLEYISDLWNIVDFCTNCFYMTWIFLRATSWWLVKVDLWRGNNPYYPREAWDPFDPMLLSEGAFAAGMIFSFLKLVHIFSVNPHLGPLQISLGRMIIDILKFFFIYTLVLFAFGCGMNQLLWYYAELEMRKCYHLPDGTADFDNNEKACAIWRRFANLFETSQSLFWASFGLVDLMAFDLQGIKSFTRFWALLMFGSYSVINIIVLLNMLIAMMSNSYQIISERSDTEWKFARSHLWMSYFEEGGTLPPPFNLAPTPKWIKKTLGIAGDSKRSGSIKRHDAVMRLLVRRYVTAEQRKRDEFGITEDDVMEIRQDISTLRFELIDILRNNGMKTPQVDHDASGIAGKKGRVMERRLLKDFQIGMVEGIIKDAISSDKEPKDVFSKIARAIGRRTSSQNQKKDWNAMVRRSTIARDPIGSTSEAQVRRSRQSLRRYILENQGEALTSMDPERLLEYNPKLSLVSPAARVAYAKFKMSKIKAEYDSKEAGEDSVSQAGDGAKPAPSRQTSTTASQPGSQPVSQPGSKAGSIVRPRPKSSLPSPSPVIGSLKKADEAPKPDSVAVQIEPATSAPAAPAPASPAPATPAPATPAPATPAPSTPASGKDTLGSVKQDFRTRTPIPEEDEDKGATSEKKEEEKDEAKEESKEEEKEKQEDSPIRKGPTKPGGRSKISGQGADPGSVTVHVDGDRGPSGPPPPPSGATRPVGKRSIRMPNLPRPLNLEEKRFLLAVERGDIPTVRRMIQRAERTRSLNINCVDPLGRGALSLAIDNEHLDMVQLLVVMGVATGDALLIAIDAGFVEVVELLLEHEELVHKDGEPYSWEKVDYDVAMFTPDITPLTLAAHRNNYEILKILLDRGAALPMPHDVKCGCDVCLRAQREDSLQHSAARLSEYRALSSPSLMALSSADPLLTTFQLSWELRGLATVEPESRADYLELRKSCQQFAVDLLQQVRSSTELAVILNHDPGTPPYEDGEHMGLARLRLAILYKQKKFVAHPKVQQLLASLWYEGLPGFRRKALLGKAKDLGLIALLFPVYCVVYMVAPSSRLGHHVRKPFIKFLLHASSYLFFLLVLILVSQRVDVKLMAFFGSTDRTERQRGIPPSPLEWIVVVYVLGFIWEETAEMLREGMRRYLANLWNFIDFSRNFLYVLCFVFRGAAYFQQRAEVAADPQSAFVPRERWSELDPQLVADGLFAAAGIFSALKLVHLFSINPHLGPLQISLGRMVNDIVKFLFIYSLVLFAFACGMNQLLWYFAELERQRCFSLPGGQPNWDEHGDSCTKWRSFAKYASVVTSKSIFIIIKAPFCASYFCCFRQLVFARACFLGSCNYVREYCNQFVLAACSKRRSRCSGRASATLASTPSSCTASSSTPASGGCSCSARTPSST</sequence>
<feature type="transmembrane region" description="Helical" evidence="20">
    <location>
        <begin position="612"/>
        <end position="637"/>
    </location>
</feature>
<evidence type="ECO:0000256" key="9">
    <source>
        <dbReference type="ARBA" id="ARBA00023043"/>
    </source>
</evidence>
<feature type="transmembrane region" description="Helical" evidence="20">
    <location>
        <begin position="314"/>
        <end position="331"/>
    </location>
</feature>
<dbReference type="InterPro" id="IPR036770">
    <property type="entry name" value="Ankyrin_rpt-contain_sf"/>
</dbReference>
<evidence type="ECO:0000256" key="3">
    <source>
        <dbReference type="ARBA" id="ARBA00022568"/>
    </source>
</evidence>
<dbReference type="GO" id="GO:0070679">
    <property type="term" value="F:inositol 1,4,5 trisphosphate binding"/>
    <property type="evidence" value="ECO:0007669"/>
    <property type="project" value="TreeGrafter"/>
</dbReference>
<feature type="region of interest" description="Disordered" evidence="19">
    <location>
        <begin position="1775"/>
        <end position="1805"/>
    </location>
</feature>
<feature type="compositionally biased region" description="Polar residues" evidence="19">
    <location>
        <begin position="926"/>
        <end position="945"/>
    </location>
</feature>